<dbReference type="GO" id="GO:0008684">
    <property type="term" value="F:2-oxopent-4-enoate hydratase activity"/>
    <property type="evidence" value="ECO:0007669"/>
    <property type="project" value="TreeGrafter"/>
</dbReference>
<proteinExistence type="predicted"/>
<name>A0AAE0ETD9_9CHLO</name>
<dbReference type="GO" id="GO:0005737">
    <property type="term" value="C:cytoplasm"/>
    <property type="evidence" value="ECO:0007669"/>
    <property type="project" value="TreeGrafter"/>
</dbReference>
<dbReference type="Proteomes" id="UP001190700">
    <property type="component" value="Unassembled WGS sequence"/>
</dbReference>
<reference evidence="2 3" key="1">
    <citation type="journal article" date="2015" name="Genome Biol. Evol.">
        <title>Comparative Genomics of a Bacterivorous Green Alga Reveals Evolutionary Causalities and Consequences of Phago-Mixotrophic Mode of Nutrition.</title>
        <authorList>
            <person name="Burns J.A."/>
            <person name="Paasch A."/>
            <person name="Narechania A."/>
            <person name="Kim E."/>
        </authorList>
    </citation>
    <scope>NUCLEOTIDE SEQUENCE [LARGE SCALE GENOMIC DNA]</scope>
    <source>
        <strain evidence="2 3">PLY_AMNH</strain>
    </source>
</reference>
<dbReference type="EMBL" id="LGRX02034287">
    <property type="protein sequence ID" value="KAK3238240.1"/>
    <property type="molecule type" value="Genomic_DNA"/>
</dbReference>
<dbReference type="InterPro" id="IPR050772">
    <property type="entry name" value="Hydratase-Decarb/MhpD_sf"/>
</dbReference>
<dbReference type="PANTHER" id="PTHR30143">
    <property type="entry name" value="ACID HYDRATASE"/>
    <property type="match status" value="1"/>
</dbReference>
<dbReference type="AlphaFoldDB" id="A0AAE0ETD9"/>
<dbReference type="PANTHER" id="PTHR30143:SF0">
    <property type="entry name" value="2-KETO-4-PENTENOATE HYDRATASE"/>
    <property type="match status" value="1"/>
</dbReference>
<organism evidence="2 3">
    <name type="scientific">Cymbomonas tetramitiformis</name>
    <dbReference type="NCBI Taxonomy" id="36881"/>
    <lineage>
        <taxon>Eukaryota</taxon>
        <taxon>Viridiplantae</taxon>
        <taxon>Chlorophyta</taxon>
        <taxon>Pyramimonadophyceae</taxon>
        <taxon>Pyramimonadales</taxon>
        <taxon>Pyramimonadaceae</taxon>
        <taxon>Cymbomonas</taxon>
    </lineage>
</organism>
<evidence type="ECO:0008006" key="4">
    <source>
        <dbReference type="Google" id="ProtNLM"/>
    </source>
</evidence>
<gene>
    <name evidence="2" type="ORF">CYMTET_51735</name>
</gene>
<accession>A0AAE0ETD9</accession>
<comment type="caution">
    <text evidence="2">The sequence shown here is derived from an EMBL/GenBank/DDBJ whole genome shotgun (WGS) entry which is preliminary data.</text>
</comment>
<feature type="signal peptide" evidence="1">
    <location>
        <begin position="1"/>
        <end position="24"/>
    </location>
</feature>
<dbReference type="InterPro" id="IPR036663">
    <property type="entry name" value="Fumarylacetoacetase_C_sf"/>
</dbReference>
<feature type="chain" id="PRO_5042113322" description="Fumarylacetoacetase-like C-terminal domain-containing protein" evidence="1">
    <location>
        <begin position="25"/>
        <end position="301"/>
    </location>
</feature>
<evidence type="ECO:0000313" key="2">
    <source>
        <dbReference type="EMBL" id="KAK3238240.1"/>
    </source>
</evidence>
<keyword evidence="3" id="KW-1185">Reference proteome</keyword>
<evidence type="ECO:0000313" key="3">
    <source>
        <dbReference type="Proteomes" id="UP001190700"/>
    </source>
</evidence>
<protein>
    <recommendedName>
        <fullName evidence="4">Fumarylacetoacetase-like C-terminal domain-containing protein</fullName>
    </recommendedName>
</protein>
<dbReference type="SUPFAM" id="SSF56529">
    <property type="entry name" value="FAH"/>
    <property type="match status" value="1"/>
</dbReference>
<evidence type="ECO:0000256" key="1">
    <source>
        <dbReference type="SAM" id="SignalP"/>
    </source>
</evidence>
<sequence>MMRVATGFVGLLVTRQLSLLFVKARRMYTKNMEAQDAARQLLQAWISRKWIQTKLEYPLVSNIEQVYAIHAAMTKSPLAQKLGGHAGYKQGGVGAVQGQECVYGVLFGRGILDEREWTGYTSISRSEFNLFGLEAEVGFLLGEDLPPRRRGYSEAEVFSAVSEIVLCIECTGTRHTLNGLTSLERLADCCCGAGVIMGPRFYPSHVAGDMGLEASQLDGLVARIFVSGQEKCSGATTGNPCGSPTASLAWCANHLNKRGLGLRSGQLVIAGAICKTSDFTDNEDIRVVFEGLGEARARIRA</sequence>
<dbReference type="Gene3D" id="3.90.850.10">
    <property type="entry name" value="Fumarylacetoacetase-like, C-terminal domain"/>
    <property type="match status" value="1"/>
</dbReference>
<keyword evidence="1" id="KW-0732">Signal</keyword>